<reference evidence="12 13" key="1">
    <citation type="submission" date="2024-05" db="EMBL/GenBank/DDBJ databases">
        <authorList>
            <person name="Wallberg A."/>
        </authorList>
    </citation>
    <scope>NUCLEOTIDE SEQUENCE [LARGE SCALE GENOMIC DNA]</scope>
</reference>
<evidence type="ECO:0000313" key="13">
    <source>
        <dbReference type="Proteomes" id="UP001497623"/>
    </source>
</evidence>
<feature type="non-terminal residue" evidence="12">
    <location>
        <position position="1"/>
    </location>
</feature>
<dbReference type="EMBL" id="CAXKWB010012993">
    <property type="protein sequence ID" value="CAL4106220.1"/>
    <property type="molecule type" value="Genomic_DNA"/>
</dbReference>
<keyword evidence="5" id="KW-0238">DNA-binding</keyword>
<keyword evidence="7" id="KW-0804">Transcription</keyword>
<evidence type="ECO:0000256" key="6">
    <source>
        <dbReference type="ARBA" id="ARBA00023155"/>
    </source>
</evidence>
<comment type="subcellular location">
    <subcellularLocation>
        <location evidence="1">Nucleus</location>
    </subcellularLocation>
</comment>
<dbReference type="PROSITE" id="PS51042">
    <property type="entry name" value="CUT"/>
    <property type="match status" value="1"/>
</dbReference>
<evidence type="ECO:0000313" key="12">
    <source>
        <dbReference type="EMBL" id="CAL4106220.1"/>
    </source>
</evidence>
<dbReference type="FunFam" id="1.10.260.40:FF:000010">
    <property type="entry name" value="Cut-like homeobox 1a"/>
    <property type="match status" value="1"/>
</dbReference>
<keyword evidence="8" id="KW-0539">Nucleus</keyword>
<dbReference type="Pfam" id="PF02376">
    <property type="entry name" value="CUT"/>
    <property type="match status" value="1"/>
</dbReference>
<dbReference type="PANTHER" id="PTHR14043">
    <property type="entry name" value="CCAAT DISPLACEMENT PROTEIN-RELATED"/>
    <property type="match status" value="1"/>
</dbReference>
<proteinExistence type="predicted"/>
<evidence type="ECO:0000259" key="11">
    <source>
        <dbReference type="PROSITE" id="PS51042"/>
    </source>
</evidence>
<feature type="non-terminal residue" evidence="12">
    <location>
        <position position="377"/>
    </location>
</feature>
<keyword evidence="6" id="KW-0371">Homeobox</keyword>
<feature type="region of interest" description="Disordered" evidence="10">
    <location>
        <begin position="187"/>
        <end position="216"/>
    </location>
</feature>
<keyword evidence="3" id="KW-0805">Transcription regulation</keyword>
<dbReference type="Proteomes" id="UP001497623">
    <property type="component" value="Unassembled WGS sequence"/>
</dbReference>
<feature type="coiled-coil region" evidence="9">
    <location>
        <begin position="45"/>
        <end position="118"/>
    </location>
</feature>
<dbReference type="InterPro" id="IPR003350">
    <property type="entry name" value="CUT_dom"/>
</dbReference>
<evidence type="ECO:0000256" key="8">
    <source>
        <dbReference type="ARBA" id="ARBA00023242"/>
    </source>
</evidence>
<feature type="domain" description="CUT" evidence="11">
    <location>
        <begin position="286"/>
        <end position="373"/>
    </location>
</feature>
<dbReference type="AlphaFoldDB" id="A0AAV2QZZ5"/>
<dbReference type="PANTHER" id="PTHR14043:SF2">
    <property type="entry name" value="HOMEOBOX PROTEIN CUT"/>
    <property type="match status" value="1"/>
</dbReference>
<keyword evidence="13" id="KW-1185">Reference proteome</keyword>
<dbReference type="GO" id="GO:0000977">
    <property type="term" value="F:RNA polymerase II transcription regulatory region sequence-specific DNA binding"/>
    <property type="evidence" value="ECO:0007669"/>
    <property type="project" value="TreeGrafter"/>
</dbReference>
<sequence length="377" mass="42338">VCGVETSSSSMFPSSGEVEVGKLVEDISRLQAALSGVKEATAAQIHSMEEQLEMKNRLIQRLELRIQDTSIDETRKELQSLRDSRLAQEGNLISTRSLESLLIERSKEQHELKTTQTEFGQLPQFNHPHLHPHLRPPHFPPPLAPPPMVSPLQPLAPHPPPGTPLHHLLGEEWRRSLERTAFERHQLNSGQISPDSGGGGLGGQTELSDSRGSPMGDMGLKSPAHLSNGFPCDNKSPFQPRDDRSPFKDDMVHPLAFKFEDRITGECLIPKGDPMEARLQEILRYNMEKFCQQNLDTLNLARRVRELLSIHNIGQRLFAKYVLGLSQGTVSELLSKPKCWDKLTEKGRDSYRKMHAWATDDNAVFLLKSLIPNRKGS</sequence>
<evidence type="ECO:0000256" key="7">
    <source>
        <dbReference type="ARBA" id="ARBA00023163"/>
    </source>
</evidence>
<evidence type="ECO:0000256" key="10">
    <source>
        <dbReference type="SAM" id="MobiDB-lite"/>
    </source>
</evidence>
<dbReference type="SUPFAM" id="SSF47413">
    <property type="entry name" value="lambda repressor-like DNA-binding domains"/>
    <property type="match status" value="1"/>
</dbReference>
<dbReference type="GO" id="GO:0005634">
    <property type="term" value="C:nucleus"/>
    <property type="evidence" value="ECO:0007669"/>
    <property type="project" value="UniProtKB-SubCell"/>
</dbReference>
<dbReference type="Gene3D" id="1.10.260.40">
    <property type="entry name" value="lambda repressor-like DNA-binding domains"/>
    <property type="match status" value="1"/>
</dbReference>
<keyword evidence="4 9" id="KW-0175">Coiled coil</keyword>
<organism evidence="12 13">
    <name type="scientific">Meganyctiphanes norvegica</name>
    <name type="common">Northern krill</name>
    <name type="synonym">Thysanopoda norvegica</name>
    <dbReference type="NCBI Taxonomy" id="48144"/>
    <lineage>
        <taxon>Eukaryota</taxon>
        <taxon>Metazoa</taxon>
        <taxon>Ecdysozoa</taxon>
        <taxon>Arthropoda</taxon>
        <taxon>Crustacea</taxon>
        <taxon>Multicrustacea</taxon>
        <taxon>Malacostraca</taxon>
        <taxon>Eumalacostraca</taxon>
        <taxon>Eucarida</taxon>
        <taxon>Euphausiacea</taxon>
        <taxon>Euphausiidae</taxon>
        <taxon>Meganyctiphanes</taxon>
    </lineage>
</organism>
<dbReference type="GO" id="GO:0000981">
    <property type="term" value="F:DNA-binding transcription factor activity, RNA polymerase II-specific"/>
    <property type="evidence" value="ECO:0007669"/>
    <property type="project" value="TreeGrafter"/>
</dbReference>
<protein>
    <recommendedName>
        <fullName evidence="11">CUT domain-containing protein</fullName>
    </recommendedName>
</protein>
<keyword evidence="2" id="KW-0677">Repeat</keyword>
<dbReference type="SMART" id="SM01109">
    <property type="entry name" value="CUT"/>
    <property type="match status" value="1"/>
</dbReference>
<evidence type="ECO:0000256" key="1">
    <source>
        <dbReference type="ARBA" id="ARBA00004123"/>
    </source>
</evidence>
<dbReference type="InterPro" id="IPR010982">
    <property type="entry name" value="Lambda_DNA-bd_dom_sf"/>
</dbReference>
<evidence type="ECO:0000256" key="5">
    <source>
        <dbReference type="ARBA" id="ARBA00023125"/>
    </source>
</evidence>
<comment type="caution">
    <text evidence="12">The sequence shown here is derived from an EMBL/GenBank/DDBJ whole genome shotgun (WGS) entry which is preliminary data.</text>
</comment>
<evidence type="ECO:0000256" key="4">
    <source>
        <dbReference type="ARBA" id="ARBA00023054"/>
    </source>
</evidence>
<name>A0AAV2QZZ5_MEGNR</name>
<evidence type="ECO:0000256" key="2">
    <source>
        <dbReference type="ARBA" id="ARBA00022737"/>
    </source>
</evidence>
<accession>A0AAV2QZZ5</accession>
<gene>
    <name evidence="12" type="ORF">MNOR_LOCUS18286</name>
</gene>
<evidence type="ECO:0000256" key="3">
    <source>
        <dbReference type="ARBA" id="ARBA00023015"/>
    </source>
</evidence>
<evidence type="ECO:0000256" key="9">
    <source>
        <dbReference type="SAM" id="Coils"/>
    </source>
</evidence>